<name>A0A072P093_9EURO</name>
<accession>A0A072P093</accession>
<dbReference type="STRING" id="1182545.A0A072P093"/>
<dbReference type="GeneID" id="25285423"/>
<evidence type="ECO:0000313" key="1">
    <source>
        <dbReference type="EMBL" id="KEF53544.1"/>
    </source>
</evidence>
<proteinExistence type="predicted"/>
<keyword evidence="2" id="KW-1185">Reference proteome</keyword>
<comment type="caution">
    <text evidence="1">The sequence shown here is derived from an EMBL/GenBank/DDBJ whole genome shotgun (WGS) entry which is preliminary data.</text>
</comment>
<dbReference type="Proteomes" id="UP000027920">
    <property type="component" value="Unassembled WGS sequence"/>
</dbReference>
<dbReference type="EMBL" id="AMGV01000013">
    <property type="protein sequence ID" value="KEF53544.1"/>
    <property type="molecule type" value="Genomic_DNA"/>
</dbReference>
<protein>
    <submittedName>
        <fullName evidence="1">Uncharacterized protein</fullName>
    </submittedName>
</protein>
<organism evidence="1 2">
    <name type="scientific">Exophiala aquamarina CBS 119918</name>
    <dbReference type="NCBI Taxonomy" id="1182545"/>
    <lineage>
        <taxon>Eukaryota</taxon>
        <taxon>Fungi</taxon>
        <taxon>Dikarya</taxon>
        <taxon>Ascomycota</taxon>
        <taxon>Pezizomycotina</taxon>
        <taxon>Eurotiomycetes</taxon>
        <taxon>Chaetothyriomycetidae</taxon>
        <taxon>Chaetothyriales</taxon>
        <taxon>Herpotrichiellaceae</taxon>
        <taxon>Exophiala</taxon>
    </lineage>
</organism>
<reference evidence="1 2" key="1">
    <citation type="submission" date="2013-03" db="EMBL/GenBank/DDBJ databases">
        <title>The Genome Sequence of Exophiala aquamarina CBS 119918.</title>
        <authorList>
            <consortium name="The Broad Institute Genomics Platform"/>
            <person name="Cuomo C."/>
            <person name="de Hoog S."/>
            <person name="Gorbushina A."/>
            <person name="Walker B."/>
            <person name="Young S.K."/>
            <person name="Zeng Q."/>
            <person name="Gargeya S."/>
            <person name="Fitzgerald M."/>
            <person name="Haas B."/>
            <person name="Abouelleil A."/>
            <person name="Allen A.W."/>
            <person name="Alvarado L."/>
            <person name="Arachchi H.M."/>
            <person name="Berlin A.M."/>
            <person name="Chapman S.B."/>
            <person name="Gainer-Dewar J."/>
            <person name="Goldberg J."/>
            <person name="Griggs A."/>
            <person name="Gujja S."/>
            <person name="Hansen M."/>
            <person name="Howarth C."/>
            <person name="Imamovic A."/>
            <person name="Ireland A."/>
            <person name="Larimer J."/>
            <person name="McCowan C."/>
            <person name="Murphy C."/>
            <person name="Pearson M."/>
            <person name="Poon T.W."/>
            <person name="Priest M."/>
            <person name="Roberts A."/>
            <person name="Saif S."/>
            <person name="Shea T."/>
            <person name="Sisk P."/>
            <person name="Sykes S."/>
            <person name="Wortman J."/>
            <person name="Nusbaum C."/>
            <person name="Birren B."/>
        </authorList>
    </citation>
    <scope>NUCLEOTIDE SEQUENCE [LARGE SCALE GENOMIC DNA]</scope>
    <source>
        <strain evidence="1 2">CBS 119918</strain>
    </source>
</reference>
<sequence>MAQPTMLQTKEITVPLPQRRVDLDDSNPHKIDRLVAFTKLTLIRDQALSARYVYTSARYRAYSLLESWKRSLPHQLMVYDENSLRSNAHLDLIYNQIWVSLLCYPWLERGGRRLAPPTRLKPMRILARSS</sequence>
<evidence type="ECO:0000313" key="2">
    <source>
        <dbReference type="Proteomes" id="UP000027920"/>
    </source>
</evidence>
<dbReference type="HOGENOM" id="CLU_1938157_0_0_1"/>
<dbReference type="AlphaFoldDB" id="A0A072P093"/>
<dbReference type="VEuPathDB" id="FungiDB:A1O9_10519"/>
<dbReference type="OrthoDB" id="3266505at2759"/>
<dbReference type="RefSeq" id="XP_013256134.1">
    <property type="nucleotide sequence ID" value="XM_013400680.1"/>
</dbReference>
<gene>
    <name evidence="1" type="ORF">A1O9_10519</name>
</gene>